<feature type="compositionally biased region" description="Acidic residues" evidence="1">
    <location>
        <begin position="636"/>
        <end position="647"/>
    </location>
</feature>
<keyword evidence="3" id="KW-1185">Reference proteome</keyword>
<dbReference type="Proteomes" id="UP000076154">
    <property type="component" value="Unassembled WGS sequence"/>
</dbReference>
<feature type="compositionally biased region" description="Acidic residues" evidence="1">
    <location>
        <begin position="615"/>
        <end position="627"/>
    </location>
</feature>
<sequence length="1326" mass="147646">MVCCNVDDLIPVNMPFRAAGQPQFYTVVDHPCLPTPNTTAYVVLQDLSKPGVKVSLKYEKDGVIPKGLDEEVQAQGAYFLNLINSGLQLNLNSGWFRMKPGDHIYSRDQNGPGLAKDDVLQVWVNGRGDFTTAEQEALTSSRDQCLGPRRTRSPNPPRTTKGGMHLSGGLPIESGPDVKNIKNTRAYTLANSTQRVKHRLSPSVGSKMRGGVTQNGRLRQDLLKASSAFSKKSMEKAPQEIRDQLRTQAELYNKPDLGVRGNYAYGTAQLNIAVAKRRDSDYKMTELGFFGGKHRDSKDHGAYFTNMLVHSDLPADYDPGRFFIFGLGVYVVLDNFTCVNFSGLRMHGSQAPTAPPGKKPKDWAYRFAIISYPPKKMTEGNTHTVLAALPMNKTYDIFKEMIHVTTNPESRPFVESATWIEDGPIQYGPESHLNHISRHLINPIIFILNQLPPSYEVQFNTDKFLECITSTISGARRPLPSWELAPGWRDPTHSMPHAEFPSLPSQNSVREAAIQNFAAFDRKMRHHTPYANYHLHGHSPEEVTIQNQSEYVGGRPPLKEKRKAKNNMCEGPTNPKKRRNCGNDEKEYSGAGRSETTVPVRRSPRHLRPIKDLLESEEEEETQDEGGMDAHAGDDGCSDEEDVDVEVGEYGCSGDEEGMDVDDGGHEALEEGDVGADFGSDGCPEDEEMDVDVESNGCSEDEEIDGDVGSDANFGADGRGRSQYDEAGDSSGGGETEEDAPTDDSDHGYDDSFVWDSLNGTMDKSASGGSRHGRNESYKDSEVGSSSQSSDDVVIGALPGHGMDGGDKSSASARRNQTEETPNSGWERTEIVRAVRTYSTTRGHEASQDVLAMCSNPVVPASRLGKGRQLRSSATETREHALLRIQWPTDVIADVTLPTPIGVIPFLKELDSKHIEESRNKLFSSAVALQSFHVIPSAHNTLDSNRIETAFHSMMHSPFDARTLHHVQALWSGLKAMEAAEADMALAIILSRKIIMINNYYAWYWLDVFCVDVAKKVLEGQDVPDSWITKLVRLIHAMDSAEVEVRDIYPSDVCADLSGRSFSYRKPRHRADVDAHSRIIATVIAVLEFWLGYPTPDDDPYSRQKAQFIAVLLEETHIHVLNLDCTWYAHNHLRSAIFSNKKVNKRDIRVFDNLRASLRQHPLQNPASTERTHLSDMDKLLEDFRCQGIQCPSIQARVAEQKDECKMRFIHFLLQLEPLASSALIRHPTPLQKFIMTDVPRRLPQRSSRGDKRGALLGLVDLSVIPKSESNPGNISPSCYKDKLQDLLVFLNNRLDQSTKNHWNLDLKMLERSLSRFHLAVAAGMA</sequence>
<evidence type="ECO:0000256" key="1">
    <source>
        <dbReference type="SAM" id="MobiDB-lite"/>
    </source>
</evidence>
<protein>
    <submittedName>
        <fullName evidence="2">Uncharacterized protein</fullName>
    </submittedName>
</protein>
<feature type="region of interest" description="Disordered" evidence="1">
    <location>
        <begin position="552"/>
        <end position="829"/>
    </location>
</feature>
<feature type="compositionally biased region" description="Polar residues" evidence="1">
    <location>
        <begin position="758"/>
        <end position="768"/>
    </location>
</feature>
<comment type="caution">
    <text evidence="2">The sequence shown here is derived from an EMBL/GenBank/DDBJ whole genome shotgun (WGS) entry which is preliminary data.</text>
</comment>
<evidence type="ECO:0000313" key="3">
    <source>
        <dbReference type="Proteomes" id="UP000076154"/>
    </source>
</evidence>
<feature type="compositionally biased region" description="Basic and acidic residues" evidence="1">
    <location>
        <begin position="773"/>
        <end position="782"/>
    </location>
</feature>
<dbReference type="InParanoid" id="A0A369JG52"/>
<reference evidence="2" key="1">
    <citation type="submission" date="2018-04" db="EMBL/GenBank/DDBJ databases">
        <title>Whole genome sequencing of Hypsizygus marmoreus.</title>
        <authorList>
            <person name="Choi I.-G."/>
            <person name="Min B."/>
            <person name="Kim J.-G."/>
            <person name="Kim S."/>
            <person name="Oh Y.-L."/>
            <person name="Kong W.-S."/>
            <person name="Park H."/>
            <person name="Jeong J."/>
            <person name="Song E.-S."/>
        </authorList>
    </citation>
    <scope>NUCLEOTIDE SEQUENCE [LARGE SCALE GENOMIC DNA]</scope>
    <source>
        <strain evidence="2">51987-8</strain>
    </source>
</reference>
<dbReference type="OrthoDB" id="3061143at2759"/>
<accession>A0A369JG52</accession>
<feature type="region of interest" description="Disordered" evidence="1">
    <location>
        <begin position="136"/>
        <end position="178"/>
    </location>
</feature>
<gene>
    <name evidence="2" type="ORF">Hypma_014670</name>
</gene>
<feature type="compositionally biased region" description="Acidic residues" evidence="1">
    <location>
        <begin position="683"/>
        <end position="708"/>
    </location>
</feature>
<dbReference type="STRING" id="39966.A0A369JG52"/>
<dbReference type="EMBL" id="LUEZ02000090">
    <property type="protein sequence ID" value="RDB18683.1"/>
    <property type="molecule type" value="Genomic_DNA"/>
</dbReference>
<evidence type="ECO:0000313" key="2">
    <source>
        <dbReference type="EMBL" id="RDB18683.1"/>
    </source>
</evidence>
<feature type="compositionally biased region" description="Polar residues" evidence="1">
    <location>
        <begin position="809"/>
        <end position="826"/>
    </location>
</feature>
<proteinExistence type="predicted"/>
<organism evidence="2 3">
    <name type="scientific">Hypsizygus marmoreus</name>
    <name type="common">White beech mushroom</name>
    <name type="synonym">Agaricus marmoreus</name>
    <dbReference type="NCBI Taxonomy" id="39966"/>
    <lineage>
        <taxon>Eukaryota</taxon>
        <taxon>Fungi</taxon>
        <taxon>Dikarya</taxon>
        <taxon>Basidiomycota</taxon>
        <taxon>Agaricomycotina</taxon>
        <taxon>Agaricomycetes</taxon>
        <taxon>Agaricomycetidae</taxon>
        <taxon>Agaricales</taxon>
        <taxon>Tricholomatineae</taxon>
        <taxon>Lyophyllaceae</taxon>
        <taxon>Hypsizygus</taxon>
    </lineage>
</organism>
<feature type="compositionally biased region" description="Low complexity" evidence="1">
    <location>
        <begin position="783"/>
        <end position="794"/>
    </location>
</feature>
<name>A0A369JG52_HYPMA</name>